<dbReference type="SMR" id="A0A8J8XHA0"/>
<accession>A0A8J8XHA0</accession>
<gene>
    <name evidence="2" type="ORF">OsJ_21655</name>
</gene>
<organism evidence="2">
    <name type="scientific">Oryza sativa subsp. japonica</name>
    <name type="common">Rice</name>
    <dbReference type="NCBI Taxonomy" id="39947"/>
    <lineage>
        <taxon>Eukaryota</taxon>
        <taxon>Viridiplantae</taxon>
        <taxon>Streptophyta</taxon>
        <taxon>Embryophyta</taxon>
        <taxon>Tracheophyta</taxon>
        <taxon>Spermatophyta</taxon>
        <taxon>Magnoliopsida</taxon>
        <taxon>Liliopsida</taxon>
        <taxon>Poales</taxon>
        <taxon>Poaceae</taxon>
        <taxon>BOP clade</taxon>
        <taxon>Oryzoideae</taxon>
        <taxon>Oryzeae</taxon>
        <taxon>Oryzinae</taxon>
        <taxon>Oryza</taxon>
        <taxon>Oryza sativa</taxon>
    </lineage>
</organism>
<sequence>MVAAPAEEAEAQVVAEELEERGEGWKRKSSLGGRRLKHPYPRNGFLPSAPGRKGGGGRVSQLRDALSRRGMTPTEKRMAVARGTG</sequence>
<proteinExistence type="predicted"/>
<dbReference type="EMBL" id="CM000143">
    <property type="protein sequence ID" value="EAZ37315.1"/>
    <property type="molecule type" value="Genomic_DNA"/>
</dbReference>
<dbReference type="AlphaFoldDB" id="A0A8J8XHA0"/>
<protein>
    <submittedName>
        <fullName evidence="2">Uncharacterized protein</fullName>
    </submittedName>
</protein>
<evidence type="ECO:0000313" key="2">
    <source>
        <dbReference type="EMBL" id="EAZ37315.1"/>
    </source>
</evidence>
<dbReference type="Proteomes" id="UP000007752">
    <property type="component" value="Chromosome 6"/>
</dbReference>
<reference evidence="2" key="2">
    <citation type="submission" date="2008-12" db="EMBL/GenBank/DDBJ databases">
        <title>Improved gene annotation of the rice (Oryza sativa) genomes.</title>
        <authorList>
            <person name="Wang J."/>
            <person name="Li R."/>
            <person name="Fan W."/>
            <person name="Huang Q."/>
            <person name="Zhang J."/>
            <person name="Zhou Y."/>
            <person name="Hu Y."/>
            <person name="Zi S."/>
            <person name="Li J."/>
            <person name="Ni P."/>
            <person name="Zheng H."/>
            <person name="Zhang Y."/>
            <person name="Zhao M."/>
            <person name="Hao Q."/>
            <person name="McDermott J."/>
            <person name="Samudrala R."/>
            <person name="Kristiansen K."/>
            <person name="Wong G.K.-S."/>
        </authorList>
    </citation>
    <scope>NUCLEOTIDE SEQUENCE</scope>
</reference>
<name>A0A8J8XHA0_ORYSJ</name>
<feature type="region of interest" description="Disordered" evidence="1">
    <location>
        <begin position="1"/>
        <end position="85"/>
    </location>
</feature>
<feature type="compositionally biased region" description="Low complexity" evidence="1">
    <location>
        <begin position="1"/>
        <end position="15"/>
    </location>
</feature>
<reference evidence="2" key="1">
    <citation type="journal article" date="2005" name="PLoS Biol.">
        <title>The genomes of Oryza sativa: a history of duplications.</title>
        <authorList>
            <person name="Yu J."/>
            <person name="Wang J."/>
            <person name="Lin W."/>
            <person name="Li S."/>
            <person name="Li H."/>
            <person name="Zhou J."/>
            <person name="Ni P."/>
            <person name="Dong W."/>
            <person name="Hu S."/>
            <person name="Zeng C."/>
            <person name="Zhang J."/>
            <person name="Zhang Y."/>
            <person name="Li R."/>
            <person name="Xu Z."/>
            <person name="Li S."/>
            <person name="Li X."/>
            <person name="Zheng H."/>
            <person name="Cong L."/>
            <person name="Lin L."/>
            <person name="Yin J."/>
            <person name="Geng J."/>
            <person name="Li G."/>
            <person name="Shi J."/>
            <person name="Liu J."/>
            <person name="Lv H."/>
            <person name="Li J."/>
            <person name="Wang J."/>
            <person name="Deng Y."/>
            <person name="Ran L."/>
            <person name="Shi X."/>
            <person name="Wang X."/>
            <person name="Wu Q."/>
            <person name="Li C."/>
            <person name="Ren X."/>
            <person name="Wang J."/>
            <person name="Wang X."/>
            <person name="Li D."/>
            <person name="Liu D."/>
            <person name="Zhang X."/>
            <person name="Ji Z."/>
            <person name="Zhao W."/>
            <person name="Sun Y."/>
            <person name="Zhang Z."/>
            <person name="Bao J."/>
            <person name="Han Y."/>
            <person name="Dong L."/>
            <person name="Ji J."/>
            <person name="Chen P."/>
            <person name="Wu S."/>
            <person name="Liu J."/>
            <person name="Xiao Y."/>
            <person name="Bu D."/>
            <person name="Tan J."/>
            <person name="Yang L."/>
            <person name="Ye C."/>
            <person name="Zhang J."/>
            <person name="Xu J."/>
            <person name="Zhou Y."/>
            <person name="Yu Y."/>
            <person name="Zhang B."/>
            <person name="Zhuang S."/>
            <person name="Wei H."/>
            <person name="Liu B."/>
            <person name="Lei M."/>
            <person name="Yu H."/>
            <person name="Li Y."/>
            <person name="Xu H."/>
            <person name="Wei S."/>
            <person name="He X."/>
            <person name="Fang L."/>
            <person name="Zhang Z."/>
            <person name="Zhang Y."/>
            <person name="Huang X."/>
            <person name="Su Z."/>
            <person name="Tong W."/>
            <person name="Li J."/>
            <person name="Tong Z."/>
            <person name="Li S."/>
            <person name="Ye J."/>
            <person name="Wang L."/>
            <person name="Fang L."/>
            <person name="Lei T."/>
            <person name="Chen C."/>
            <person name="Chen H."/>
            <person name="Xu Z."/>
            <person name="Li H."/>
            <person name="Huang H."/>
            <person name="Zhang F."/>
            <person name="Xu H."/>
            <person name="Li N."/>
            <person name="Zhao C."/>
            <person name="Li S."/>
            <person name="Dong L."/>
            <person name="Huang Y."/>
            <person name="Li L."/>
            <person name="Xi Y."/>
            <person name="Qi Q."/>
            <person name="Li W."/>
            <person name="Zhang B."/>
            <person name="Hu W."/>
            <person name="Zhang Y."/>
            <person name="Tian X."/>
            <person name="Jiao Y."/>
            <person name="Liang X."/>
            <person name="Jin J."/>
            <person name="Gao L."/>
            <person name="Zheng W."/>
            <person name="Hao B."/>
            <person name="Liu S."/>
            <person name="Wang W."/>
            <person name="Yuan L."/>
            <person name="Cao M."/>
            <person name="McDermott J."/>
            <person name="Samudrala R."/>
            <person name="Wang J."/>
            <person name="Wong G.K."/>
            <person name="Yang H."/>
        </authorList>
    </citation>
    <scope>NUCLEOTIDE SEQUENCE [LARGE SCALE GENOMIC DNA]</scope>
</reference>
<evidence type="ECO:0000256" key="1">
    <source>
        <dbReference type="SAM" id="MobiDB-lite"/>
    </source>
</evidence>